<evidence type="ECO:0000256" key="6">
    <source>
        <dbReference type="ARBA" id="ARBA00022737"/>
    </source>
</evidence>
<dbReference type="PANTHER" id="PTHR21248:SF7">
    <property type="entry name" value="MINOR CARDIOLIPIN SYNTHASE CLSB"/>
    <property type="match status" value="1"/>
</dbReference>
<dbReference type="FunFam" id="3.30.870.10:FF:000014">
    <property type="entry name" value="Cardiolipin synthase"/>
    <property type="match status" value="1"/>
</dbReference>
<accession>A0A0Q3QTT0</accession>
<keyword evidence="10" id="KW-0594">Phospholipid biosynthesis</keyword>
<dbReference type="GO" id="GO:0005886">
    <property type="term" value="C:plasma membrane"/>
    <property type="evidence" value="ECO:0007669"/>
    <property type="project" value="UniProtKB-SubCell"/>
</dbReference>
<name>A0A0Q3QTT0_9BACI</name>
<sequence length="397" mass="45734">MTIILTVAAILLIIALWLSLDFTLGRKKQLQGLKRVDSPFRVSNIDIFTQGQELFADYFSELKKATHHIHILFYIVKDDKISKEFLSILKKKADEGVEVRLLLDRMGSFPIKKKTIESLKRHGIHFSFAHTPKLPYLFYTFQARNHRKITIIDGKIGYIGGFNIGKEYINLDPKLSPWRDYHLKMAGEGAADLQKEFLVDWHKETNTNLLANNAYFPALHTGKIQHQIIPSKGAFLEDTFSSLINRAKTKIFIGTPYFIPSERLFNDLIAAQERGIALTILVPKISDHILVKEASYPSLRKLLENGAAVYEFQTGFYHAKTIIIDDEVCDIGTANFDRRSLFINYEINCYIYDQPFIKKVQAVIKKDIQDSRQLSLTELNRRRNIKEWAARLFAPLL</sequence>
<dbReference type="EC" id="2.7.8.-" evidence="12"/>
<evidence type="ECO:0000256" key="2">
    <source>
        <dbReference type="ARBA" id="ARBA00022475"/>
    </source>
</evidence>
<keyword evidence="8" id="KW-0443">Lipid metabolism</keyword>
<dbReference type="Pfam" id="PF13091">
    <property type="entry name" value="PLDc_2"/>
    <property type="match status" value="2"/>
</dbReference>
<evidence type="ECO:0000256" key="12">
    <source>
        <dbReference type="NCBIfam" id="TIGR04265"/>
    </source>
</evidence>
<comment type="caution">
    <text evidence="14">The sequence shown here is derived from an EMBL/GenBank/DDBJ whole genome shotgun (WGS) entry which is preliminary data.</text>
</comment>
<dbReference type="PANTHER" id="PTHR21248">
    <property type="entry name" value="CARDIOLIPIN SYNTHASE"/>
    <property type="match status" value="1"/>
</dbReference>
<keyword evidence="11" id="KW-1208">Phospholipid metabolism</keyword>
<keyword evidence="6" id="KW-0677">Repeat</keyword>
<keyword evidence="3" id="KW-0444">Lipid biosynthesis</keyword>
<evidence type="ECO:0000256" key="3">
    <source>
        <dbReference type="ARBA" id="ARBA00022516"/>
    </source>
</evidence>
<evidence type="ECO:0000256" key="10">
    <source>
        <dbReference type="ARBA" id="ARBA00023209"/>
    </source>
</evidence>
<evidence type="ECO:0000256" key="5">
    <source>
        <dbReference type="ARBA" id="ARBA00022692"/>
    </source>
</evidence>
<dbReference type="SUPFAM" id="SSF56024">
    <property type="entry name" value="Phospholipase D/nuclease"/>
    <property type="match status" value="2"/>
</dbReference>
<proteinExistence type="predicted"/>
<dbReference type="AlphaFoldDB" id="A0A0Q3QTT0"/>
<evidence type="ECO:0000259" key="13">
    <source>
        <dbReference type="PROSITE" id="PS50035"/>
    </source>
</evidence>
<dbReference type="PROSITE" id="PS50035">
    <property type="entry name" value="PLD"/>
    <property type="match status" value="2"/>
</dbReference>
<comment type="subcellular location">
    <subcellularLocation>
        <location evidence="1">Cell membrane</location>
    </subcellularLocation>
</comment>
<dbReference type="Proteomes" id="UP000050996">
    <property type="component" value="Unassembled WGS sequence"/>
</dbReference>
<dbReference type="STRING" id="1637975.AN957_25265"/>
<evidence type="ECO:0000256" key="8">
    <source>
        <dbReference type="ARBA" id="ARBA00023098"/>
    </source>
</evidence>
<dbReference type="InterPro" id="IPR001736">
    <property type="entry name" value="PLipase_D/transphosphatidylase"/>
</dbReference>
<protein>
    <recommendedName>
        <fullName evidence="12">Cardiolipin synthase</fullName>
        <ecNumber evidence="12">2.7.8.-</ecNumber>
    </recommendedName>
</protein>
<keyword evidence="15" id="KW-1185">Reference proteome</keyword>
<dbReference type="CDD" id="cd09110">
    <property type="entry name" value="PLDc_CLS_1"/>
    <property type="match status" value="1"/>
</dbReference>
<dbReference type="InterPro" id="IPR025202">
    <property type="entry name" value="PLD-like_dom"/>
</dbReference>
<dbReference type="CDD" id="cd09112">
    <property type="entry name" value="PLDc_CLS_2"/>
    <property type="match status" value="1"/>
</dbReference>
<evidence type="ECO:0000256" key="9">
    <source>
        <dbReference type="ARBA" id="ARBA00023136"/>
    </source>
</evidence>
<keyword evidence="5" id="KW-0812">Transmembrane</keyword>
<dbReference type="GO" id="GO:0032049">
    <property type="term" value="P:cardiolipin biosynthetic process"/>
    <property type="evidence" value="ECO:0007669"/>
    <property type="project" value="UniProtKB-UniRule"/>
</dbReference>
<feature type="domain" description="PLD phosphodiesterase" evidence="13">
    <location>
        <begin position="313"/>
        <end position="340"/>
    </location>
</feature>
<keyword evidence="4" id="KW-0808">Transferase</keyword>
<reference evidence="14 15" key="1">
    <citation type="submission" date="2015-09" db="EMBL/GenBank/DDBJ databases">
        <title>Genome sequencing project for genomic taxonomy and phylogenomics of Bacillus-like bacteria.</title>
        <authorList>
            <person name="Liu B."/>
            <person name="Wang J."/>
            <person name="Zhu Y."/>
            <person name="Liu G."/>
            <person name="Chen Q."/>
            <person name="Chen Z."/>
            <person name="Lan J."/>
            <person name="Che J."/>
            <person name="Ge C."/>
            <person name="Shi H."/>
            <person name="Pan Z."/>
            <person name="Liu X."/>
        </authorList>
    </citation>
    <scope>NUCLEOTIDE SEQUENCE [LARGE SCALE GENOMIC DNA]</scope>
    <source>
        <strain evidence="14 15">FJAT-18043</strain>
    </source>
</reference>
<evidence type="ECO:0000256" key="7">
    <source>
        <dbReference type="ARBA" id="ARBA00022989"/>
    </source>
</evidence>
<dbReference type="GO" id="GO:0008808">
    <property type="term" value="F:cardiolipin synthase activity"/>
    <property type="evidence" value="ECO:0007669"/>
    <property type="project" value="UniProtKB-UniRule"/>
</dbReference>
<dbReference type="Gene3D" id="3.30.870.10">
    <property type="entry name" value="Endonuclease Chain A"/>
    <property type="match status" value="2"/>
</dbReference>
<evidence type="ECO:0000256" key="1">
    <source>
        <dbReference type="ARBA" id="ARBA00004236"/>
    </source>
</evidence>
<keyword evidence="7" id="KW-1133">Transmembrane helix</keyword>
<keyword evidence="2" id="KW-1003">Cell membrane</keyword>
<dbReference type="InterPro" id="IPR022924">
    <property type="entry name" value="Cardiolipin_synthase"/>
</dbReference>
<dbReference type="NCBIfam" id="TIGR04265">
    <property type="entry name" value="bac_cardiolipin"/>
    <property type="match status" value="1"/>
</dbReference>
<gene>
    <name evidence="14" type="ORF">AN957_25265</name>
</gene>
<dbReference type="SMART" id="SM00155">
    <property type="entry name" value="PLDc"/>
    <property type="match status" value="2"/>
</dbReference>
<feature type="domain" description="PLD phosphodiesterase" evidence="13">
    <location>
        <begin position="141"/>
        <end position="168"/>
    </location>
</feature>
<dbReference type="PATRIC" id="fig|1637975.4.peg.5100"/>
<dbReference type="EMBL" id="LJIX01000006">
    <property type="protein sequence ID" value="KQL21537.1"/>
    <property type="molecule type" value="Genomic_DNA"/>
</dbReference>
<keyword evidence="9" id="KW-0472">Membrane</keyword>
<evidence type="ECO:0000256" key="11">
    <source>
        <dbReference type="ARBA" id="ARBA00023264"/>
    </source>
</evidence>
<organism evidence="14 15">
    <name type="scientific">Cytobacillus solani</name>
    <dbReference type="NCBI Taxonomy" id="1637975"/>
    <lineage>
        <taxon>Bacteria</taxon>
        <taxon>Bacillati</taxon>
        <taxon>Bacillota</taxon>
        <taxon>Bacilli</taxon>
        <taxon>Bacillales</taxon>
        <taxon>Bacillaceae</taxon>
        <taxon>Cytobacillus</taxon>
    </lineage>
</organism>
<evidence type="ECO:0000313" key="15">
    <source>
        <dbReference type="Proteomes" id="UP000050996"/>
    </source>
</evidence>
<evidence type="ECO:0000313" key="14">
    <source>
        <dbReference type="EMBL" id="KQL21537.1"/>
    </source>
</evidence>
<evidence type="ECO:0000256" key="4">
    <source>
        <dbReference type="ARBA" id="ARBA00022679"/>
    </source>
</evidence>